<dbReference type="WBParaSite" id="nRc.2.0.1.t39937-RA">
    <property type="protein sequence ID" value="nRc.2.0.1.t39937-RA"/>
    <property type="gene ID" value="nRc.2.0.1.g39937"/>
</dbReference>
<sequence length="71" mass="7810">MTQNRTLIAPPVLRCRICAVLYASKEKVYQKQLPGGPARTSGAHGPGAVFIRDAKSIYRPKTGLHSDWAIF</sequence>
<keyword evidence="1" id="KW-1185">Reference proteome</keyword>
<protein>
    <submittedName>
        <fullName evidence="2">Uncharacterized protein</fullName>
    </submittedName>
</protein>
<evidence type="ECO:0000313" key="1">
    <source>
        <dbReference type="Proteomes" id="UP000887565"/>
    </source>
</evidence>
<accession>A0A915KM72</accession>
<dbReference type="AlphaFoldDB" id="A0A915KM72"/>
<reference evidence="2" key="1">
    <citation type="submission" date="2022-11" db="UniProtKB">
        <authorList>
            <consortium name="WormBaseParasite"/>
        </authorList>
    </citation>
    <scope>IDENTIFICATION</scope>
</reference>
<name>A0A915KM72_ROMCU</name>
<evidence type="ECO:0000313" key="2">
    <source>
        <dbReference type="WBParaSite" id="nRc.2.0.1.t39937-RA"/>
    </source>
</evidence>
<dbReference type="Proteomes" id="UP000887565">
    <property type="component" value="Unplaced"/>
</dbReference>
<proteinExistence type="predicted"/>
<organism evidence="1 2">
    <name type="scientific">Romanomermis culicivorax</name>
    <name type="common">Nematode worm</name>
    <dbReference type="NCBI Taxonomy" id="13658"/>
    <lineage>
        <taxon>Eukaryota</taxon>
        <taxon>Metazoa</taxon>
        <taxon>Ecdysozoa</taxon>
        <taxon>Nematoda</taxon>
        <taxon>Enoplea</taxon>
        <taxon>Dorylaimia</taxon>
        <taxon>Mermithida</taxon>
        <taxon>Mermithoidea</taxon>
        <taxon>Mermithidae</taxon>
        <taxon>Romanomermis</taxon>
    </lineage>
</organism>